<dbReference type="AlphaFoldDB" id="A0ABD0M580"/>
<name>A0ABD0M580_9CAEN</name>
<evidence type="ECO:0000313" key="2">
    <source>
        <dbReference type="Proteomes" id="UP001519460"/>
    </source>
</evidence>
<protein>
    <submittedName>
        <fullName evidence="1">Uncharacterized protein</fullName>
    </submittedName>
</protein>
<comment type="caution">
    <text evidence="1">The sequence shown here is derived from an EMBL/GenBank/DDBJ whole genome shotgun (WGS) entry which is preliminary data.</text>
</comment>
<organism evidence="1 2">
    <name type="scientific">Batillaria attramentaria</name>
    <dbReference type="NCBI Taxonomy" id="370345"/>
    <lineage>
        <taxon>Eukaryota</taxon>
        <taxon>Metazoa</taxon>
        <taxon>Spiralia</taxon>
        <taxon>Lophotrochozoa</taxon>
        <taxon>Mollusca</taxon>
        <taxon>Gastropoda</taxon>
        <taxon>Caenogastropoda</taxon>
        <taxon>Sorbeoconcha</taxon>
        <taxon>Cerithioidea</taxon>
        <taxon>Batillariidae</taxon>
        <taxon>Batillaria</taxon>
    </lineage>
</organism>
<dbReference type="EMBL" id="JACVVK020000005">
    <property type="protein sequence ID" value="KAK7507094.1"/>
    <property type="molecule type" value="Genomic_DNA"/>
</dbReference>
<sequence>MGVGDLAISFKRRGEEILYSVSVIIWWGSFKKEELFPYESAPPPPLTPHPPLFTIGPSPVPAPPYGPRECPFQFHYLLQSFTDVFTESQGITKLGDRIMCGRLLVGED</sequence>
<dbReference type="Proteomes" id="UP001519460">
    <property type="component" value="Unassembled WGS sequence"/>
</dbReference>
<gene>
    <name evidence="1" type="ORF">BaRGS_00001945</name>
</gene>
<reference evidence="1 2" key="1">
    <citation type="journal article" date="2023" name="Sci. Data">
        <title>Genome assembly of the Korean intertidal mud-creeper Batillaria attramentaria.</title>
        <authorList>
            <person name="Patra A.K."/>
            <person name="Ho P.T."/>
            <person name="Jun S."/>
            <person name="Lee S.J."/>
            <person name="Kim Y."/>
            <person name="Won Y.J."/>
        </authorList>
    </citation>
    <scope>NUCLEOTIDE SEQUENCE [LARGE SCALE GENOMIC DNA]</scope>
    <source>
        <strain evidence="1">Wonlab-2016</strain>
    </source>
</reference>
<proteinExistence type="predicted"/>
<evidence type="ECO:0000313" key="1">
    <source>
        <dbReference type="EMBL" id="KAK7507094.1"/>
    </source>
</evidence>
<keyword evidence="2" id="KW-1185">Reference proteome</keyword>
<accession>A0ABD0M580</accession>